<reference evidence="2" key="1">
    <citation type="submission" date="2017-09" db="EMBL/GenBank/DDBJ databases">
        <title>Depth-based differentiation of microbial function through sediment-hosted aquifers and enrichment of novel symbionts in the deep terrestrial subsurface.</title>
        <authorList>
            <person name="Probst A.J."/>
            <person name="Ladd B."/>
            <person name="Jarett J.K."/>
            <person name="Geller-Mcgrath D.E."/>
            <person name="Sieber C.M.K."/>
            <person name="Emerson J.B."/>
            <person name="Anantharaman K."/>
            <person name="Thomas B.C."/>
            <person name="Malmstrom R."/>
            <person name="Stieglmeier M."/>
            <person name="Klingl A."/>
            <person name="Woyke T."/>
            <person name="Ryan C.M."/>
            <person name="Banfield J.F."/>
        </authorList>
    </citation>
    <scope>NUCLEOTIDE SEQUENCE [LARGE SCALE GENOMIC DNA]</scope>
</reference>
<dbReference type="SUPFAM" id="SSF48452">
    <property type="entry name" value="TPR-like"/>
    <property type="match status" value="1"/>
</dbReference>
<comment type="caution">
    <text evidence="1">The sequence shown here is derived from an EMBL/GenBank/DDBJ whole genome shotgun (WGS) entry which is preliminary data.</text>
</comment>
<accession>A0A2M7Q608</accession>
<dbReference type="InterPro" id="IPR011990">
    <property type="entry name" value="TPR-like_helical_dom_sf"/>
</dbReference>
<sequence length="807" mass="95470">MSKIAPEKTEEDKSFWDGIDFSNQNKLWFSVDFLERIGVLDKKEIAKLKKEDNAHLLVGVLKQEYEKDKKNKFEITHTTTTLDLASGDFHIQKTKTISIEDIIKDYEETLFHIYIESIHSPQPEILRFVKGSEFLKVSTQKIEGNLLFLLMKNKIDDVVPNYDDDFWHKSYILRKLVNLYDEQPEKLMLAKQEYVELYFERETNLLKRFNLAKKVLMKNPKYEPALKATFDYYTKSDNQEVEDFKKFYKENYEELKNALYSSDFVRLSFVFFLKSKQFDMCEELLKKEPFLHTPWNYLKDNINSYLRGVLYYEQENYSESLRYFKETVENIGDTELLLGCHIYMFSIYMKLKDSIGIENTLSQMCKQIESISMNDYFVFQMELPTKQFFLDEIQYAIQNNISDKTRLTAIYLFKKFLYQDETVLSENDKKEIEGLLNDIKKNTKENLFDLYLLAHGYYRIDQNDNAVIYKLKYVLAGGKEWIFTDIAECSEDFLYEYATTIKKEITRPPSRDVRAERYFREMFSKDVEELFKKKQYDTISDIYSLLEGTALELFFSPEELEDGYTFFDRRFEVAYSLNEAERVSDAQKVYESIEDPSSSVLNNLALIYEGQGDIKKAKETIKRAFDLTDGKEELITKNKERMFSVKKNSAPKSNKTEIAQKPKLNWSDIEIKFTDDNNIEIYTKGKLTNKGDYDTFGFKKPDNISWEILRALSITKAKIQGNKEFYLTPEKMFSKDAFTRSKDKKNLFQTYKSTLSKALCEYFEITEEPIPFDKAVQGYNPLLKITPEKDLRNLEIQDTRASEYTEL</sequence>
<name>A0A2M7Q608_9BACT</name>
<dbReference type="Gene3D" id="1.25.40.10">
    <property type="entry name" value="Tetratricopeptide repeat domain"/>
    <property type="match status" value="1"/>
</dbReference>
<evidence type="ECO:0000313" key="1">
    <source>
        <dbReference type="EMBL" id="PIY58639.1"/>
    </source>
</evidence>
<dbReference type="AlphaFoldDB" id="A0A2M7Q608"/>
<evidence type="ECO:0000313" key="2">
    <source>
        <dbReference type="Proteomes" id="UP000230732"/>
    </source>
</evidence>
<organism evidence="1 2">
    <name type="scientific">Candidatus Yonathbacteria bacterium CG_4_10_14_0_8_um_filter_43_17</name>
    <dbReference type="NCBI Taxonomy" id="1975099"/>
    <lineage>
        <taxon>Bacteria</taxon>
        <taxon>Candidatus Yonathiibacteriota</taxon>
    </lineage>
</organism>
<protein>
    <submittedName>
        <fullName evidence="1">Uncharacterized protein</fullName>
    </submittedName>
</protein>
<proteinExistence type="predicted"/>
<dbReference type="Proteomes" id="UP000230732">
    <property type="component" value="Unassembled WGS sequence"/>
</dbReference>
<dbReference type="EMBL" id="PFKX01000025">
    <property type="protein sequence ID" value="PIY58639.1"/>
    <property type="molecule type" value="Genomic_DNA"/>
</dbReference>
<gene>
    <name evidence="1" type="ORF">COY98_00945</name>
</gene>